<dbReference type="GO" id="GO:0005789">
    <property type="term" value="C:endoplasmic reticulum membrane"/>
    <property type="evidence" value="ECO:0007669"/>
    <property type="project" value="UniProtKB-SubCell"/>
</dbReference>
<evidence type="ECO:0000256" key="1">
    <source>
        <dbReference type="ARBA" id="ARBA00002838"/>
    </source>
</evidence>
<keyword evidence="13" id="KW-1015">Disulfide bond</keyword>
<dbReference type="OMA" id="GPWVNSE"/>
<comment type="subcellular location">
    <subcellularLocation>
        <location evidence="2">Endoplasmic reticulum membrane</location>
        <topology evidence="2">Single-pass type I membrane protein</topology>
    </subcellularLocation>
</comment>
<dbReference type="Ensembl" id="ENSEBUT00000025882.1">
    <property type="protein sequence ID" value="ENSEBUP00000025306.1"/>
    <property type="gene ID" value="ENSEBUG00000015609.1"/>
</dbReference>
<comment type="similarity">
    <text evidence="3">Belongs to the TRAP-delta family.</text>
</comment>
<dbReference type="InterPro" id="IPR008855">
    <property type="entry name" value="TRAP-delta"/>
</dbReference>
<evidence type="ECO:0000256" key="3">
    <source>
        <dbReference type="ARBA" id="ARBA00009294"/>
    </source>
</evidence>
<evidence type="ECO:0000313" key="18">
    <source>
        <dbReference type="Proteomes" id="UP000694388"/>
    </source>
</evidence>
<sequence length="169" mass="18674">MRLHLILCLLLLAASSCRAETCEEPTVVPNYYTTLDAVINTETVFIVEILLSCKNGAQNMVLYADVGGKQLPVTKGQDVGRYQVSWSTEHKNARSGTYVVKFYDEEAFGALRKAQRSTGDIESVKALFTVNVEHRGAWNGPWVATEVLAAGVGILIFYFANHMKTLIQS</sequence>
<evidence type="ECO:0000256" key="8">
    <source>
        <dbReference type="ARBA" id="ARBA00022729"/>
    </source>
</evidence>
<organism evidence="17 18">
    <name type="scientific">Eptatretus burgeri</name>
    <name type="common">Inshore hagfish</name>
    <dbReference type="NCBI Taxonomy" id="7764"/>
    <lineage>
        <taxon>Eukaryota</taxon>
        <taxon>Metazoa</taxon>
        <taxon>Chordata</taxon>
        <taxon>Craniata</taxon>
        <taxon>Vertebrata</taxon>
        <taxon>Cyclostomata</taxon>
        <taxon>Myxini</taxon>
        <taxon>Myxiniformes</taxon>
        <taxon>Myxinidae</taxon>
        <taxon>Eptatretinae</taxon>
        <taxon>Eptatretus</taxon>
    </lineage>
</organism>
<dbReference type="PANTHER" id="PTHR12731">
    <property type="entry name" value="TRANSLOCON-ASSOCIATED PROTEIN, DELTA SUBUNIT"/>
    <property type="match status" value="1"/>
</dbReference>
<evidence type="ECO:0000256" key="16">
    <source>
        <dbReference type="SAM" id="SignalP"/>
    </source>
</evidence>
<keyword evidence="7 15" id="KW-0812">Transmembrane</keyword>
<evidence type="ECO:0000256" key="7">
    <source>
        <dbReference type="ARBA" id="ARBA00022692"/>
    </source>
</evidence>
<evidence type="ECO:0000256" key="10">
    <source>
        <dbReference type="ARBA" id="ARBA00022843"/>
    </source>
</evidence>
<evidence type="ECO:0000256" key="5">
    <source>
        <dbReference type="ARBA" id="ARBA00014387"/>
    </source>
</evidence>
<dbReference type="PANTHER" id="PTHR12731:SF1">
    <property type="entry name" value="TRANSLOCON-ASSOCIATED PROTEIN SUBUNIT DELTA"/>
    <property type="match status" value="1"/>
</dbReference>
<evidence type="ECO:0000256" key="14">
    <source>
        <dbReference type="ARBA" id="ARBA00031791"/>
    </source>
</evidence>
<name>A0A8C4R662_EPTBU</name>
<proteinExistence type="inferred from homology"/>
<reference evidence="17" key="1">
    <citation type="submission" date="2025-08" db="UniProtKB">
        <authorList>
            <consortium name="Ensembl"/>
        </authorList>
    </citation>
    <scope>IDENTIFICATION</scope>
</reference>
<keyword evidence="10" id="KW-0832">Ubl conjugation</keyword>
<keyword evidence="12 15" id="KW-0472">Membrane</keyword>
<evidence type="ECO:0000256" key="15">
    <source>
        <dbReference type="SAM" id="Phobius"/>
    </source>
</evidence>
<reference evidence="17" key="2">
    <citation type="submission" date="2025-09" db="UniProtKB">
        <authorList>
            <consortium name="Ensembl"/>
        </authorList>
    </citation>
    <scope>IDENTIFICATION</scope>
</reference>
<keyword evidence="18" id="KW-1185">Reference proteome</keyword>
<keyword evidence="11 15" id="KW-1133">Transmembrane helix</keyword>
<keyword evidence="6" id="KW-1017">Isopeptide bond</keyword>
<accession>A0A8C4R662</accession>
<keyword evidence="8 16" id="KW-0732">Signal</keyword>
<evidence type="ECO:0000256" key="12">
    <source>
        <dbReference type="ARBA" id="ARBA00023136"/>
    </source>
</evidence>
<feature type="signal peptide" evidence="16">
    <location>
        <begin position="1"/>
        <end position="19"/>
    </location>
</feature>
<evidence type="ECO:0000256" key="9">
    <source>
        <dbReference type="ARBA" id="ARBA00022824"/>
    </source>
</evidence>
<dbReference type="Pfam" id="PF05404">
    <property type="entry name" value="TRAP-delta"/>
    <property type="match status" value="1"/>
</dbReference>
<dbReference type="GeneTree" id="ENSGT00390000008992"/>
<dbReference type="AlphaFoldDB" id="A0A8C4R662"/>
<evidence type="ECO:0000256" key="4">
    <source>
        <dbReference type="ARBA" id="ARBA00011819"/>
    </source>
</evidence>
<dbReference type="PROSITE" id="PS51257">
    <property type="entry name" value="PROKAR_LIPOPROTEIN"/>
    <property type="match status" value="1"/>
</dbReference>
<comment type="subunit">
    <text evidence="4">Heterotetramer of TRAP-alpha, TRAP-beta, TRAP-delta and TRAP-gamma.</text>
</comment>
<protein>
    <recommendedName>
        <fullName evidence="5">Translocon-associated protein subunit delta</fullName>
    </recommendedName>
    <alternativeName>
        <fullName evidence="14">Signal sequence receptor subunit delta</fullName>
    </alternativeName>
</protein>
<evidence type="ECO:0000256" key="2">
    <source>
        <dbReference type="ARBA" id="ARBA00004115"/>
    </source>
</evidence>
<comment type="function">
    <text evidence="1">TRAP proteins are part of a complex whose function is to bind calcium to the ER membrane and thereby regulate the retention of ER resident proteins.</text>
</comment>
<evidence type="ECO:0000256" key="11">
    <source>
        <dbReference type="ARBA" id="ARBA00022989"/>
    </source>
</evidence>
<feature type="chain" id="PRO_5034837451" description="Translocon-associated protein subunit delta" evidence="16">
    <location>
        <begin position="20"/>
        <end position="169"/>
    </location>
</feature>
<keyword evidence="9" id="KW-0256">Endoplasmic reticulum</keyword>
<feature type="transmembrane region" description="Helical" evidence="15">
    <location>
        <begin position="142"/>
        <end position="160"/>
    </location>
</feature>
<evidence type="ECO:0000256" key="6">
    <source>
        <dbReference type="ARBA" id="ARBA00022499"/>
    </source>
</evidence>
<evidence type="ECO:0000256" key="13">
    <source>
        <dbReference type="ARBA" id="ARBA00023157"/>
    </source>
</evidence>
<dbReference type="Proteomes" id="UP000694388">
    <property type="component" value="Unplaced"/>
</dbReference>
<evidence type="ECO:0000313" key="17">
    <source>
        <dbReference type="Ensembl" id="ENSEBUP00000025306.1"/>
    </source>
</evidence>